<accession>A0A7T8K0E9</accession>
<name>A0A7T8K0E9_CALRO</name>
<dbReference type="AlphaFoldDB" id="A0A7T8K0E9"/>
<dbReference type="EMBL" id="CP045899">
    <property type="protein sequence ID" value="QQP40946.1"/>
    <property type="molecule type" value="Genomic_DNA"/>
</dbReference>
<evidence type="ECO:0000313" key="1">
    <source>
        <dbReference type="EMBL" id="QQP40946.1"/>
    </source>
</evidence>
<sequence length="57" mass="6493">MRTDVQQLRPTWSSRPHVQFGAKLVLKESRHVLVKEWSYGPPVALNSPLRLLLVGCP</sequence>
<protein>
    <submittedName>
        <fullName evidence="1">Transposable element tcb1 transposase</fullName>
    </submittedName>
</protein>
<evidence type="ECO:0000313" key="2">
    <source>
        <dbReference type="Proteomes" id="UP000595437"/>
    </source>
</evidence>
<organism evidence="1 2">
    <name type="scientific">Caligus rogercresseyi</name>
    <name type="common">Sea louse</name>
    <dbReference type="NCBI Taxonomy" id="217165"/>
    <lineage>
        <taxon>Eukaryota</taxon>
        <taxon>Metazoa</taxon>
        <taxon>Ecdysozoa</taxon>
        <taxon>Arthropoda</taxon>
        <taxon>Crustacea</taxon>
        <taxon>Multicrustacea</taxon>
        <taxon>Hexanauplia</taxon>
        <taxon>Copepoda</taxon>
        <taxon>Siphonostomatoida</taxon>
        <taxon>Caligidae</taxon>
        <taxon>Caligus</taxon>
    </lineage>
</organism>
<dbReference type="Proteomes" id="UP000595437">
    <property type="component" value="Chromosome 10"/>
</dbReference>
<reference evidence="2" key="1">
    <citation type="submission" date="2021-01" db="EMBL/GenBank/DDBJ databases">
        <title>Caligus Genome Assembly.</title>
        <authorList>
            <person name="Gallardo-Escarate C."/>
        </authorList>
    </citation>
    <scope>NUCLEOTIDE SEQUENCE [LARGE SCALE GENOMIC DNA]</scope>
</reference>
<gene>
    <name evidence="1" type="ORF">FKW44_015166</name>
</gene>
<keyword evidence="2" id="KW-1185">Reference proteome</keyword>
<proteinExistence type="predicted"/>